<dbReference type="RefSeq" id="WP_111479175.1">
    <property type="nucleotide sequence ID" value="NZ_QHKM01000005.1"/>
</dbReference>
<sequence length="234" mass="25701">MSSQLPAAGATPPPDPKPTGAARSLPGTELALAELALLAADEWLLRPQLTLVWTSSAAFKQLATAFRASINAVEDTGDGLAPQSNRFAVLDKSINEKLRYLKNALANQYDEEDDGRPYYPEFGIVKEHGTWQLPKDRVERAKALQKLVAALPKHGLGQQKYGSDFWQPIATEYAALTTDHAKDKGARSLGVAGKDTLREQVETGLEALKNLLKANYPKTHKAEKRKFGFLKETY</sequence>
<protein>
    <submittedName>
        <fullName evidence="2">Uncharacterized protein</fullName>
    </submittedName>
</protein>
<reference evidence="3" key="1">
    <citation type="submission" date="2018-05" db="EMBL/GenBank/DDBJ databases">
        <authorList>
            <person name="Nie L."/>
        </authorList>
    </citation>
    <scope>NUCLEOTIDE SEQUENCE [LARGE SCALE GENOMIC DNA]</scope>
    <source>
        <strain evidence="3">NL</strain>
    </source>
</reference>
<evidence type="ECO:0000313" key="3">
    <source>
        <dbReference type="Proteomes" id="UP000248553"/>
    </source>
</evidence>
<dbReference type="Proteomes" id="UP000248553">
    <property type="component" value="Unassembled WGS sequence"/>
</dbReference>
<proteinExistence type="predicted"/>
<evidence type="ECO:0000256" key="1">
    <source>
        <dbReference type="SAM" id="MobiDB-lite"/>
    </source>
</evidence>
<name>A0A328BC48_9BACT</name>
<keyword evidence="3" id="KW-1185">Reference proteome</keyword>
<dbReference type="AlphaFoldDB" id="A0A328BC48"/>
<accession>A0A328BC48</accession>
<comment type="caution">
    <text evidence="2">The sequence shown here is derived from an EMBL/GenBank/DDBJ whole genome shotgun (WGS) entry which is preliminary data.</text>
</comment>
<gene>
    <name evidence="2" type="ORF">DLM85_16230</name>
</gene>
<dbReference type="EMBL" id="QHKM01000005">
    <property type="protein sequence ID" value="RAK65090.1"/>
    <property type="molecule type" value="Genomic_DNA"/>
</dbReference>
<dbReference type="OrthoDB" id="880376at2"/>
<feature type="region of interest" description="Disordered" evidence="1">
    <location>
        <begin position="1"/>
        <end position="25"/>
    </location>
</feature>
<evidence type="ECO:0000313" key="2">
    <source>
        <dbReference type="EMBL" id="RAK65090.1"/>
    </source>
</evidence>
<organism evidence="2 3">
    <name type="scientific">Hymenobacter edaphi</name>
    <dbReference type="NCBI Taxonomy" id="2211146"/>
    <lineage>
        <taxon>Bacteria</taxon>
        <taxon>Pseudomonadati</taxon>
        <taxon>Bacteroidota</taxon>
        <taxon>Cytophagia</taxon>
        <taxon>Cytophagales</taxon>
        <taxon>Hymenobacteraceae</taxon>
        <taxon>Hymenobacter</taxon>
    </lineage>
</organism>